<sequence length="146" mass="16326">MINSNQYYISGKNTKTGPVFMYFDVMFDTDGIPSYSFRAVPPRKTGIIPLPDNAVNIVLRVLVYKNHSTFRQIYQDFFWNPVTKCFRVSGPYDSAQVNFVPCTTIGDSNPPSCCCCHCCSPCSIPTSCTPSMTSPCCGTPYSYNLY</sequence>
<dbReference type="Proteomes" id="UP000037540">
    <property type="component" value="Unassembled WGS sequence"/>
</dbReference>
<reference evidence="1 2" key="1">
    <citation type="submission" date="2015-07" db="EMBL/GenBank/DDBJ databases">
        <title>Draft genome sequences of 17 French Clostridium botulinum group III.</title>
        <authorList>
            <person name="Woudstra C."/>
            <person name="Le Marechal C."/>
            <person name="Souillard R."/>
            <person name="Bayon-Auboyer M.-H."/>
            <person name="Dessouter D."/>
            <person name="Fach P."/>
        </authorList>
    </citation>
    <scope>NUCLEOTIDE SEQUENCE [LARGE SCALE GENOMIC DNA]</scope>
    <source>
        <strain evidence="1 2">12LNRI-CD</strain>
    </source>
</reference>
<accession>A0A9Q1V006</accession>
<proteinExistence type="predicted"/>
<dbReference type="EMBL" id="LGVR01000016">
    <property type="protein sequence ID" value="KOA89542.1"/>
    <property type="molecule type" value="Genomic_DNA"/>
</dbReference>
<gene>
    <name evidence="1" type="ORF">ADU74_04050</name>
</gene>
<comment type="caution">
    <text evidence="1">The sequence shown here is derived from an EMBL/GenBank/DDBJ whole genome shotgun (WGS) entry which is preliminary data.</text>
</comment>
<evidence type="ECO:0000313" key="2">
    <source>
        <dbReference type="Proteomes" id="UP000037540"/>
    </source>
</evidence>
<name>A0A9Q1V006_CLOBO</name>
<evidence type="ECO:0000313" key="1">
    <source>
        <dbReference type="EMBL" id="KOA89542.1"/>
    </source>
</evidence>
<dbReference type="AlphaFoldDB" id="A0A9Q1V006"/>
<organism evidence="1 2">
    <name type="scientific">Clostridium botulinum</name>
    <dbReference type="NCBI Taxonomy" id="1491"/>
    <lineage>
        <taxon>Bacteria</taxon>
        <taxon>Bacillati</taxon>
        <taxon>Bacillota</taxon>
        <taxon>Clostridia</taxon>
        <taxon>Eubacteriales</taxon>
        <taxon>Clostridiaceae</taxon>
        <taxon>Clostridium</taxon>
    </lineage>
</organism>
<dbReference type="RefSeq" id="WP_013725997.1">
    <property type="nucleotide sequence ID" value="NZ_LGVO01000041.1"/>
</dbReference>
<protein>
    <submittedName>
        <fullName evidence="1">Uncharacterized protein</fullName>
    </submittedName>
</protein>